<dbReference type="RefSeq" id="WP_188516634.1">
    <property type="nucleotide sequence ID" value="NZ_BMES01000001.1"/>
</dbReference>
<gene>
    <name evidence="3" type="ORF">GCM10007036_10540</name>
</gene>
<evidence type="ECO:0000256" key="1">
    <source>
        <dbReference type="SAM" id="Coils"/>
    </source>
</evidence>
<reference evidence="3" key="2">
    <citation type="submission" date="2020-09" db="EMBL/GenBank/DDBJ databases">
        <authorList>
            <person name="Sun Q."/>
            <person name="Zhou Y."/>
        </authorList>
    </citation>
    <scope>NUCLEOTIDE SEQUENCE</scope>
    <source>
        <strain evidence="3">CGMCC 1.12214</strain>
    </source>
</reference>
<accession>A0A917MH30</accession>
<organism evidence="3 4">
    <name type="scientific">Alsobacter metallidurans</name>
    <dbReference type="NCBI Taxonomy" id="340221"/>
    <lineage>
        <taxon>Bacteria</taxon>
        <taxon>Pseudomonadati</taxon>
        <taxon>Pseudomonadota</taxon>
        <taxon>Alphaproteobacteria</taxon>
        <taxon>Hyphomicrobiales</taxon>
        <taxon>Alsobacteraceae</taxon>
        <taxon>Alsobacter</taxon>
    </lineage>
</organism>
<feature type="coiled-coil region" evidence="1">
    <location>
        <begin position="109"/>
        <end position="150"/>
    </location>
</feature>
<protein>
    <submittedName>
        <fullName evidence="3">Uncharacterized protein</fullName>
    </submittedName>
</protein>
<keyword evidence="4" id="KW-1185">Reference proteome</keyword>
<evidence type="ECO:0000313" key="4">
    <source>
        <dbReference type="Proteomes" id="UP000603912"/>
    </source>
</evidence>
<sequence length="179" mass="19681">MKSYSSLAFAPVTIMRRDPLDLDTLLAHSDLAEQGEHAFSEFASILALAERSRQSGFGDETQRGNKPGGHATHQRDLDRALSLVGRASTLLERSDRRIRAIESEAAAGVAALTEELTRARAKVRDLEQQVAEAEVRIKEADGRIAEAECRLQSANDWVHKLHDAITRAFSAYEGTAANR</sequence>
<comment type="caution">
    <text evidence="3">The sequence shown here is derived from an EMBL/GenBank/DDBJ whole genome shotgun (WGS) entry which is preliminary data.</text>
</comment>
<keyword evidence="1" id="KW-0175">Coiled coil</keyword>
<feature type="region of interest" description="Disordered" evidence="2">
    <location>
        <begin position="54"/>
        <end position="75"/>
    </location>
</feature>
<evidence type="ECO:0000313" key="3">
    <source>
        <dbReference type="EMBL" id="GGH12582.1"/>
    </source>
</evidence>
<dbReference type="EMBL" id="BMES01000001">
    <property type="protein sequence ID" value="GGH12582.1"/>
    <property type="molecule type" value="Genomic_DNA"/>
</dbReference>
<reference evidence="3" key="1">
    <citation type="journal article" date="2014" name="Int. J. Syst. Evol. Microbiol.">
        <title>Complete genome sequence of Corynebacterium casei LMG S-19264T (=DSM 44701T), isolated from a smear-ripened cheese.</title>
        <authorList>
            <consortium name="US DOE Joint Genome Institute (JGI-PGF)"/>
            <person name="Walter F."/>
            <person name="Albersmeier A."/>
            <person name="Kalinowski J."/>
            <person name="Ruckert C."/>
        </authorList>
    </citation>
    <scope>NUCLEOTIDE SEQUENCE</scope>
    <source>
        <strain evidence="3">CGMCC 1.12214</strain>
    </source>
</reference>
<dbReference type="Gene3D" id="1.20.5.170">
    <property type="match status" value="1"/>
</dbReference>
<dbReference type="Proteomes" id="UP000603912">
    <property type="component" value="Unassembled WGS sequence"/>
</dbReference>
<dbReference type="AlphaFoldDB" id="A0A917MH30"/>
<name>A0A917MH30_9HYPH</name>
<dbReference type="SUPFAM" id="SSF57997">
    <property type="entry name" value="Tropomyosin"/>
    <property type="match status" value="1"/>
</dbReference>
<evidence type="ECO:0000256" key="2">
    <source>
        <dbReference type="SAM" id="MobiDB-lite"/>
    </source>
</evidence>
<proteinExistence type="predicted"/>